<reference evidence="1 2" key="1">
    <citation type="journal article" date="2022" name="DNA Res.">
        <title>Chromosomal-level genome assembly of the orchid tree Bauhinia variegata (Leguminosae; Cercidoideae) supports the allotetraploid origin hypothesis of Bauhinia.</title>
        <authorList>
            <person name="Zhong Y."/>
            <person name="Chen Y."/>
            <person name="Zheng D."/>
            <person name="Pang J."/>
            <person name="Liu Y."/>
            <person name="Luo S."/>
            <person name="Meng S."/>
            <person name="Qian L."/>
            <person name="Wei D."/>
            <person name="Dai S."/>
            <person name="Zhou R."/>
        </authorList>
    </citation>
    <scope>NUCLEOTIDE SEQUENCE [LARGE SCALE GENOMIC DNA]</scope>
    <source>
        <strain evidence="1">BV-YZ2020</strain>
    </source>
</reference>
<evidence type="ECO:0000313" key="2">
    <source>
        <dbReference type="Proteomes" id="UP000828941"/>
    </source>
</evidence>
<dbReference type="EMBL" id="CM039435">
    <property type="protein sequence ID" value="KAI4318137.1"/>
    <property type="molecule type" value="Genomic_DNA"/>
</dbReference>
<dbReference type="Proteomes" id="UP000828941">
    <property type="component" value="Chromosome 10"/>
</dbReference>
<comment type="caution">
    <text evidence="1">The sequence shown here is derived from an EMBL/GenBank/DDBJ whole genome shotgun (WGS) entry which is preliminary data.</text>
</comment>
<accession>A0ACB9M3R9</accession>
<protein>
    <submittedName>
        <fullName evidence="1">Uncharacterized protein</fullName>
    </submittedName>
</protein>
<name>A0ACB9M3R9_BAUVA</name>
<gene>
    <name evidence="1" type="ORF">L6164_025943</name>
</gene>
<sequence length="205" mass="22670">MDFWKLFITALMPVLKVFLLTSVGAFLALDRIDILMGSAKKHLNTMVYYVFMPALVSSILAKTITLKSLIMLWFMPLNVLLTFIIGSVLGWLLMKLTRAPSNLKGLVIGCCAEGNLENLPMIIVPAVCKESSHPFGAMDVCSRNGLIANIYIWTYVYNIVRVYSCNSSNVSKVDYSTVNPASAPETKPENDSECSTESLVKIDES</sequence>
<evidence type="ECO:0000313" key="1">
    <source>
        <dbReference type="EMBL" id="KAI4318137.1"/>
    </source>
</evidence>
<organism evidence="1 2">
    <name type="scientific">Bauhinia variegata</name>
    <name type="common">Purple orchid tree</name>
    <name type="synonym">Phanera variegata</name>
    <dbReference type="NCBI Taxonomy" id="167791"/>
    <lineage>
        <taxon>Eukaryota</taxon>
        <taxon>Viridiplantae</taxon>
        <taxon>Streptophyta</taxon>
        <taxon>Embryophyta</taxon>
        <taxon>Tracheophyta</taxon>
        <taxon>Spermatophyta</taxon>
        <taxon>Magnoliopsida</taxon>
        <taxon>eudicotyledons</taxon>
        <taxon>Gunneridae</taxon>
        <taxon>Pentapetalae</taxon>
        <taxon>rosids</taxon>
        <taxon>fabids</taxon>
        <taxon>Fabales</taxon>
        <taxon>Fabaceae</taxon>
        <taxon>Cercidoideae</taxon>
        <taxon>Cercideae</taxon>
        <taxon>Bauhiniinae</taxon>
        <taxon>Bauhinia</taxon>
    </lineage>
</organism>
<keyword evidence="2" id="KW-1185">Reference proteome</keyword>
<proteinExistence type="predicted"/>